<feature type="binding site" evidence="12">
    <location>
        <position position="329"/>
    </location>
    <ligand>
        <name>NAD(+)</name>
        <dbReference type="ChEBI" id="CHEBI:57540"/>
    </ligand>
</feature>
<dbReference type="InterPro" id="IPR013839">
    <property type="entry name" value="DNAligase_adenylation"/>
</dbReference>
<dbReference type="FunFam" id="3.30.470.30:FF:000001">
    <property type="entry name" value="DNA ligase"/>
    <property type="match status" value="1"/>
</dbReference>
<organism evidence="15 16">
    <name type="scientific">Roseicyclus mahoneyensis</name>
    <dbReference type="NCBI Taxonomy" id="164332"/>
    <lineage>
        <taxon>Bacteria</taxon>
        <taxon>Pseudomonadati</taxon>
        <taxon>Pseudomonadota</taxon>
        <taxon>Alphaproteobacteria</taxon>
        <taxon>Rhodobacterales</taxon>
        <taxon>Roseobacteraceae</taxon>
        <taxon>Roseicyclus</taxon>
    </lineage>
</organism>
<dbReference type="EMBL" id="QGGW01000001">
    <property type="protein sequence ID" value="PWK62735.1"/>
    <property type="molecule type" value="Genomic_DNA"/>
</dbReference>
<keyword evidence="2 12" id="KW-0436">Ligase</keyword>
<sequence>MADETDRATERAAALTETDARVRLGELARLLEGANRAYYQDDAPELTDAEYDRLKRENAAIEARFPALKRADSPSDRIGAVPAEGFGKIIHAQRMLSLANAFDAADVADFVTGIRRYLNLPEDAPLDFTAEPKIDGLSLSLRYEGGQLVSAATRGDGETGENVTANARQIADIPDKITGAPDVLEVRGEVYMSHADFAALNARQEASGGKSFANPRNAAAGSLRQLDAAITRARPLRFFAYSWGQISQPLAATQAQAIARLAALGFQTNPLTRRCESLEAMLTHYAGIEAARATLGYDIDGVVYKLDDLALQDRLGLRSTTPRWAIAHKFPAELAWTRLEAIDIQVGRTGALSPVARLVPVTVGGVVVSNATLHNEDYIAGRDARGHTIRDGKDIRVGDWVQVYRAGDVIPKIADVDLSRRPERALPYVFPTACPECGSDAVREEGDAVRRCSGGLICPAQAVEKLKHFVSRAAFDIEGLGAKQVEAFHADGWVKEPADIFDLKEKYGQGLQQLKNREGWGEKSAANLFDAIDERRRIGLGRLIFALGIRHVGEVAASDLARHFGTWAAFIDTVDLAVREPAAAAPDAKARKACLADSPAWSEITAIDGIGEAVAVALTTTLSQEAERASIDRLIAHLDIMAPPARKTDGSPVAGKTVVFTGTLEKMTRAEAKARAEALGAKVAGSVSAKTDILVAGPGAGSKATKAAELGIETLDEDGWLALIAGAAPGDG</sequence>
<dbReference type="GO" id="GO:0006281">
    <property type="term" value="P:DNA repair"/>
    <property type="evidence" value="ECO:0007669"/>
    <property type="project" value="UniProtKB-KW"/>
</dbReference>
<dbReference type="InterPro" id="IPR033136">
    <property type="entry name" value="DNA_ligase_CS"/>
</dbReference>
<evidence type="ECO:0000256" key="6">
    <source>
        <dbReference type="ARBA" id="ARBA00022833"/>
    </source>
</evidence>
<evidence type="ECO:0000256" key="13">
    <source>
        <dbReference type="RuleBase" id="RU000618"/>
    </source>
</evidence>
<dbReference type="InterPro" id="IPR001357">
    <property type="entry name" value="BRCT_dom"/>
</dbReference>
<comment type="caution">
    <text evidence="15">The sequence shown here is derived from an EMBL/GenBank/DDBJ whole genome shotgun (WGS) entry which is preliminary data.</text>
</comment>
<feature type="domain" description="BRCT" evidence="14">
    <location>
        <begin position="648"/>
        <end position="721"/>
    </location>
</feature>
<dbReference type="CDD" id="cd00114">
    <property type="entry name" value="LIGANc"/>
    <property type="match status" value="1"/>
</dbReference>
<dbReference type="PROSITE" id="PS01055">
    <property type="entry name" value="DNA_LIGASE_N1"/>
    <property type="match status" value="1"/>
</dbReference>
<dbReference type="CDD" id="cd17748">
    <property type="entry name" value="BRCT_DNA_ligase_like"/>
    <property type="match status" value="1"/>
</dbReference>
<dbReference type="Pfam" id="PF12826">
    <property type="entry name" value="HHH_2"/>
    <property type="match status" value="1"/>
</dbReference>
<dbReference type="InterPro" id="IPR004149">
    <property type="entry name" value="Znf_DNAligase_C4"/>
</dbReference>
<dbReference type="InterPro" id="IPR010994">
    <property type="entry name" value="RuvA_2-like"/>
</dbReference>
<evidence type="ECO:0000259" key="14">
    <source>
        <dbReference type="PROSITE" id="PS50172"/>
    </source>
</evidence>
<keyword evidence="10 12" id="KW-0464">Manganese</keyword>
<keyword evidence="3 12" id="KW-0235">DNA replication</keyword>
<dbReference type="AlphaFoldDB" id="A0A316GNW5"/>
<keyword evidence="6 12" id="KW-0862">Zinc</keyword>
<evidence type="ECO:0000313" key="16">
    <source>
        <dbReference type="Proteomes" id="UP000245708"/>
    </source>
</evidence>
<dbReference type="Pfam" id="PF01653">
    <property type="entry name" value="DNA_ligase_aden"/>
    <property type="match status" value="1"/>
</dbReference>
<dbReference type="GO" id="GO:0006260">
    <property type="term" value="P:DNA replication"/>
    <property type="evidence" value="ECO:0007669"/>
    <property type="project" value="UniProtKB-KW"/>
</dbReference>
<keyword evidence="5 12" id="KW-0227">DNA damage</keyword>
<dbReference type="Gene3D" id="2.40.50.140">
    <property type="entry name" value="Nucleic acid-binding proteins"/>
    <property type="match status" value="1"/>
</dbReference>
<dbReference type="InterPro" id="IPR001679">
    <property type="entry name" value="DNA_ligase"/>
</dbReference>
<protein>
    <recommendedName>
        <fullName evidence="12 13">DNA ligase</fullName>
        <ecNumber evidence="12 13">6.5.1.2</ecNumber>
    </recommendedName>
    <alternativeName>
        <fullName evidence="12">Polydeoxyribonucleotide synthase [NAD(+)]</fullName>
    </alternativeName>
</protein>
<dbReference type="Pfam" id="PF00533">
    <property type="entry name" value="BRCT"/>
    <property type="match status" value="1"/>
</dbReference>
<feature type="active site" description="N6-AMP-lysine intermediate" evidence="12">
    <location>
        <position position="133"/>
    </location>
</feature>
<comment type="function">
    <text evidence="1 12">DNA ligase that catalyzes the formation of phosphodiester linkages between 5'-phosphoryl and 3'-hydroxyl groups in double-stranded DNA using NAD as a coenzyme and as the energy source for the reaction. It is essential for DNA replication and repair of damaged DNA.</text>
</comment>
<dbReference type="Gene3D" id="1.10.287.610">
    <property type="entry name" value="Helix hairpin bin"/>
    <property type="match status" value="1"/>
</dbReference>
<evidence type="ECO:0000256" key="12">
    <source>
        <dbReference type="HAMAP-Rule" id="MF_01588"/>
    </source>
</evidence>
<dbReference type="SUPFAM" id="SSF52113">
    <property type="entry name" value="BRCT domain"/>
    <property type="match status" value="1"/>
</dbReference>
<comment type="similarity">
    <text evidence="12">Belongs to the NAD-dependent DNA ligase family. LigA subfamily.</text>
</comment>
<dbReference type="GO" id="GO:0005829">
    <property type="term" value="C:cytosol"/>
    <property type="evidence" value="ECO:0007669"/>
    <property type="project" value="TreeGrafter"/>
</dbReference>
<feature type="binding site" evidence="12">
    <location>
        <begin position="97"/>
        <end position="98"/>
    </location>
    <ligand>
        <name>NAD(+)</name>
        <dbReference type="ChEBI" id="CHEBI:57540"/>
    </ligand>
</feature>
<dbReference type="EC" id="6.5.1.2" evidence="12 13"/>
<dbReference type="PANTHER" id="PTHR23389:SF9">
    <property type="entry name" value="DNA LIGASE"/>
    <property type="match status" value="1"/>
</dbReference>
<name>A0A316GNW5_9RHOB</name>
<dbReference type="PANTHER" id="PTHR23389">
    <property type="entry name" value="CHROMOSOME TRANSMISSION FIDELITY FACTOR 18"/>
    <property type="match status" value="1"/>
</dbReference>
<evidence type="ECO:0000256" key="1">
    <source>
        <dbReference type="ARBA" id="ARBA00004067"/>
    </source>
</evidence>
<dbReference type="SUPFAM" id="SSF47781">
    <property type="entry name" value="RuvA domain 2-like"/>
    <property type="match status" value="1"/>
</dbReference>
<dbReference type="Gene3D" id="3.40.50.10190">
    <property type="entry name" value="BRCT domain"/>
    <property type="match status" value="1"/>
</dbReference>
<dbReference type="InterPro" id="IPR004150">
    <property type="entry name" value="NAD_DNA_ligase_OB"/>
</dbReference>
<keyword evidence="4 12" id="KW-0479">Metal-binding</keyword>
<evidence type="ECO:0000256" key="11">
    <source>
        <dbReference type="ARBA" id="ARBA00034005"/>
    </source>
</evidence>
<dbReference type="NCBIfam" id="NF005932">
    <property type="entry name" value="PRK07956.1"/>
    <property type="match status" value="1"/>
</dbReference>
<dbReference type="FunFam" id="1.10.150.20:FF:000007">
    <property type="entry name" value="DNA ligase"/>
    <property type="match status" value="1"/>
</dbReference>
<dbReference type="PROSITE" id="PS50172">
    <property type="entry name" value="BRCT"/>
    <property type="match status" value="1"/>
</dbReference>
<evidence type="ECO:0000256" key="2">
    <source>
        <dbReference type="ARBA" id="ARBA00022598"/>
    </source>
</evidence>
<comment type="caution">
    <text evidence="12">Lacks conserved residue(s) required for the propagation of feature annotation.</text>
</comment>
<feature type="binding site" evidence="12">
    <location>
        <position position="189"/>
    </location>
    <ligand>
        <name>NAD(+)</name>
        <dbReference type="ChEBI" id="CHEBI:57540"/>
    </ligand>
</feature>
<accession>A0A316GNW5</accession>
<evidence type="ECO:0000256" key="10">
    <source>
        <dbReference type="ARBA" id="ARBA00023211"/>
    </source>
</evidence>
<proteinExistence type="inferred from homology"/>
<dbReference type="RefSeq" id="WP_109665572.1">
    <property type="nucleotide sequence ID" value="NZ_QGGW01000001.1"/>
</dbReference>
<dbReference type="GO" id="GO:0046872">
    <property type="term" value="F:metal ion binding"/>
    <property type="evidence" value="ECO:0007669"/>
    <property type="project" value="UniProtKB-KW"/>
</dbReference>
<comment type="catalytic activity">
    <reaction evidence="11 12 13">
        <text>NAD(+) + (deoxyribonucleotide)n-3'-hydroxyl + 5'-phospho-(deoxyribonucleotide)m = (deoxyribonucleotide)n+m + AMP + beta-nicotinamide D-nucleotide.</text>
        <dbReference type="EC" id="6.5.1.2"/>
    </reaction>
</comment>
<dbReference type="PROSITE" id="PS01056">
    <property type="entry name" value="DNA_LIGASE_N2"/>
    <property type="match status" value="1"/>
</dbReference>
<feature type="binding site" evidence="12">
    <location>
        <position position="437"/>
    </location>
    <ligand>
        <name>Zn(2+)</name>
        <dbReference type="ChEBI" id="CHEBI:29105"/>
    </ligand>
</feature>
<feature type="binding site" evidence="12">
    <location>
        <position position="131"/>
    </location>
    <ligand>
        <name>NAD(+)</name>
        <dbReference type="ChEBI" id="CHEBI:57540"/>
    </ligand>
</feature>
<feature type="binding site" evidence="12">
    <location>
        <position position="434"/>
    </location>
    <ligand>
        <name>Zn(2+)</name>
        <dbReference type="ChEBI" id="CHEBI:29105"/>
    </ligand>
</feature>
<feature type="binding site" evidence="12">
    <location>
        <position position="458"/>
    </location>
    <ligand>
        <name>Zn(2+)</name>
        <dbReference type="ChEBI" id="CHEBI:29105"/>
    </ligand>
</feature>
<dbReference type="PIRSF" id="PIRSF001604">
    <property type="entry name" value="LigA"/>
    <property type="match status" value="1"/>
</dbReference>
<evidence type="ECO:0000256" key="9">
    <source>
        <dbReference type="ARBA" id="ARBA00023204"/>
    </source>
</evidence>
<feature type="binding site" evidence="12">
    <location>
        <begin position="48"/>
        <end position="52"/>
    </location>
    <ligand>
        <name>NAD(+)</name>
        <dbReference type="ChEBI" id="CHEBI:57540"/>
    </ligand>
</feature>
<dbReference type="SUPFAM" id="SSF56091">
    <property type="entry name" value="DNA ligase/mRNA capping enzyme, catalytic domain"/>
    <property type="match status" value="1"/>
</dbReference>
<keyword evidence="8 12" id="KW-0520">NAD</keyword>
<keyword evidence="7 12" id="KW-0460">Magnesium</keyword>
<keyword evidence="9 12" id="KW-0234">DNA repair</keyword>
<dbReference type="NCBIfam" id="TIGR00575">
    <property type="entry name" value="dnlj"/>
    <property type="match status" value="1"/>
</dbReference>
<dbReference type="InterPro" id="IPR018239">
    <property type="entry name" value="DNA_ligase_AS"/>
</dbReference>
<feature type="binding site" evidence="12">
    <location>
        <position position="305"/>
    </location>
    <ligand>
        <name>NAD(+)</name>
        <dbReference type="ChEBI" id="CHEBI:57540"/>
    </ligand>
</feature>
<reference evidence="15 16" key="1">
    <citation type="submission" date="2018-05" db="EMBL/GenBank/DDBJ databases">
        <title>Genomic Encyclopedia of Type Strains, Phase IV (KMG-IV): sequencing the most valuable type-strain genomes for metagenomic binning, comparative biology and taxonomic classification.</title>
        <authorList>
            <person name="Goeker M."/>
        </authorList>
    </citation>
    <scope>NUCLEOTIDE SEQUENCE [LARGE SCALE GENOMIC DNA]</scope>
    <source>
        <strain evidence="15 16">DSM 16097</strain>
    </source>
</reference>
<dbReference type="GO" id="GO:0003911">
    <property type="term" value="F:DNA ligase (NAD+) activity"/>
    <property type="evidence" value="ECO:0007669"/>
    <property type="project" value="UniProtKB-UniRule"/>
</dbReference>
<evidence type="ECO:0000256" key="8">
    <source>
        <dbReference type="ARBA" id="ARBA00023027"/>
    </source>
</evidence>
<dbReference type="SUPFAM" id="SSF50249">
    <property type="entry name" value="Nucleic acid-binding proteins"/>
    <property type="match status" value="1"/>
</dbReference>
<evidence type="ECO:0000256" key="7">
    <source>
        <dbReference type="ARBA" id="ARBA00022842"/>
    </source>
</evidence>
<dbReference type="InterPro" id="IPR036420">
    <property type="entry name" value="BRCT_dom_sf"/>
</dbReference>
<dbReference type="InterPro" id="IPR012340">
    <property type="entry name" value="NA-bd_OB-fold"/>
</dbReference>
<dbReference type="Gene3D" id="6.20.10.30">
    <property type="match status" value="1"/>
</dbReference>
<comment type="cofactor">
    <cofactor evidence="12">
        <name>Mg(2+)</name>
        <dbReference type="ChEBI" id="CHEBI:18420"/>
    </cofactor>
    <cofactor evidence="12">
        <name>Mn(2+)</name>
        <dbReference type="ChEBI" id="CHEBI:29035"/>
    </cofactor>
</comment>
<evidence type="ECO:0000256" key="3">
    <source>
        <dbReference type="ARBA" id="ARBA00022705"/>
    </source>
</evidence>
<dbReference type="InterPro" id="IPR041663">
    <property type="entry name" value="DisA/LigA_HHH"/>
</dbReference>
<dbReference type="Gene3D" id="3.30.470.30">
    <property type="entry name" value="DNA ligase/mRNA capping enzyme"/>
    <property type="match status" value="1"/>
</dbReference>
<dbReference type="HAMAP" id="MF_01588">
    <property type="entry name" value="DNA_ligase_A"/>
    <property type="match status" value="1"/>
</dbReference>
<dbReference type="SMART" id="SM00532">
    <property type="entry name" value="LIGANc"/>
    <property type="match status" value="1"/>
</dbReference>
<dbReference type="Pfam" id="PF03119">
    <property type="entry name" value="DNA_ligase_ZBD"/>
    <property type="match status" value="1"/>
</dbReference>
<dbReference type="SMART" id="SM00292">
    <property type="entry name" value="BRCT"/>
    <property type="match status" value="1"/>
</dbReference>
<evidence type="ECO:0000313" key="15">
    <source>
        <dbReference type="EMBL" id="PWK62735.1"/>
    </source>
</evidence>
<gene>
    <name evidence="12" type="primary">ligA</name>
    <name evidence="15" type="ORF">C7455_101767</name>
</gene>
<keyword evidence="16" id="KW-1185">Reference proteome</keyword>
<evidence type="ECO:0000256" key="5">
    <source>
        <dbReference type="ARBA" id="ARBA00022763"/>
    </source>
</evidence>
<dbReference type="Pfam" id="PF03120">
    <property type="entry name" value="OB_DNA_ligase"/>
    <property type="match status" value="1"/>
</dbReference>
<dbReference type="Proteomes" id="UP000245708">
    <property type="component" value="Unassembled WGS sequence"/>
</dbReference>
<dbReference type="Gene3D" id="1.10.150.20">
    <property type="entry name" value="5' to 3' exonuclease, C-terminal subdomain"/>
    <property type="match status" value="2"/>
</dbReference>
<feature type="binding site" evidence="12">
    <location>
        <position position="154"/>
    </location>
    <ligand>
        <name>NAD(+)</name>
        <dbReference type="ChEBI" id="CHEBI:57540"/>
    </ligand>
</feature>
<evidence type="ECO:0000256" key="4">
    <source>
        <dbReference type="ARBA" id="ARBA00022723"/>
    </source>
</evidence>
<dbReference type="InterPro" id="IPR013840">
    <property type="entry name" value="DNAligase_N"/>
</dbReference>
<dbReference type="OrthoDB" id="9759736at2"/>